<dbReference type="AlphaFoldDB" id="A0A518K4E3"/>
<organism evidence="2 3">
    <name type="scientific">Botrimarina mediterranea</name>
    <dbReference type="NCBI Taxonomy" id="2528022"/>
    <lineage>
        <taxon>Bacteria</taxon>
        <taxon>Pseudomonadati</taxon>
        <taxon>Planctomycetota</taxon>
        <taxon>Planctomycetia</taxon>
        <taxon>Pirellulales</taxon>
        <taxon>Lacipirellulaceae</taxon>
        <taxon>Botrimarina</taxon>
    </lineage>
</organism>
<protein>
    <recommendedName>
        <fullName evidence="1">Putative restriction endonuclease domain-containing protein</fullName>
    </recommendedName>
</protein>
<dbReference type="EMBL" id="CP036349">
    <property type="protein sequence ID" value="QDV72664.1"/>
    <property type="molecule type" value="Genomic_DNA"/>
</dbReference>
<dbReference type="RefSeq" id="WP_197529727.1">
    <property type="nucleotide sequence ID" value="NZ_CP036349.1"/>
</dbReference>
<accession>A0A518K4E3</accession>
<evidence type="ECO:0000259" key="1">
    <source>
        <dbReference type="Pfam" id="PF05685"/>
    </source>
</evidence>
<dbReference type="SUPFAM" id="SSF52980">
    <property type="entry name" value="Restriction endonuclease-like"/>
    <property type="match status" value="1"/>
</dbReference>
<reference evidence="2 3" key="1">
    <citation type="submission" date="2019-02" db="EMBL/GenBank/DDBJ databases">
        <title>Deep-cultivation of Planctomycetes and their phenomic and genomic characterization uncovers novel biology.</title>
        <authorList>
            <person name="Wiegand S."/>
            <person name="Jogler M."/>
            <person name="Boedeker C."/>
            <person name="Pinto D."/>
            <person name="Vollmers J."/>
            <person name="Rivas-Marin E."/>
            <person name="Kohn T."/>
            <person name="Peeters S.H."/>
            <person name="Heuer A."/>
            <person name="Rast P."/>
            <person name="Oberbeckmann S."/>
            <person name="Bunk B."/>
            <person name="Jeske O."/>
            <person name="Meyerdierks A."/>
            <person name="Storesund J.E."/>
            <person name="Kallscheuer N."/>
            <person name="Luecker S."/>
            <person name="Lage O.M."/>
            <person name="Pohl T."/>
            <person name="Merkel B.J."/>
            <person name="Hornburger P."/>
            <person name="Mueller R.-W."/>
            <person name="Bruemmer F."/>
            <person name="Labrenz M."/>
            <person name="Spormann A.M."/>
            <person name="Op den Camp H."/>
            <person name="Overmann J."/>
            <person name="Amann R."/>
            <person name="Jetten M.S.M."/>
            <person name="Mascher T."/>
            <person name="Medema M.H."/>
            <person name="Devos D.P."/>
            <person name="Kaster A.-K."/>
            <person name="Ovreas L."/>
            <person name="Rohde M."/>
            <person name="Galperin M.Y."/>
            <person name="Jogler C."/>
        </authorList>
    </citation>
    <scope>NUCLEOTIDE SEQUENCE [LARGE SCALE GENOMIC DNA]</scope>
    <source>
        <strain evidence="2 3">Spa11</strain>
    </source>
</reference>
<sequence>MAEMDSALSTPLEPIVPTFPVKRFTADQYIEMIRAGILTTEDKVELIDGVITPMAPAGEEHTWEVVFLNRLFRSVWDTHFLFVQGTIPINSVNVFDPDFVLVRQGEAEQQLRYPHADEIDLIVEVAKSSLKQDQTRKAAAYSQAGIPEYWIANIPAKSLIVHREPSPSGYQSIRTFGINETVTPLAFSDMSVRVGDIFGV</sequence>
<dbReference type="Pfam" id="PF05685">
    <property type="entry name" value="Uma2"/>
    <property type="match status" value="1"/>
</dbReference>
<feature type="domain" description="Putative restriction endonuclease" evidence="1">
    <location>
        <begin position="28"/>
        <end position="192"/>
    </location>
</feature>
<name>A0A518K4E3_9BACT</name>
<dbReference type="PANTHER" id="PTHR35400">
    <property type="entry name" value="SLR1083 PROTEIN"/>
    <property type="match status" value="1"/>
</dbReference>
<evidence type="ECO:0000313" key="3">
    <source>
        <dbReference type="Proteomes" id="UP000316426"/>
    </source>
</evidence>
<dbReference type="PANTHER" id="PTHR35400:SF1">
    <property type="entry name" value="SLR1083 PROTEIN"/>
    <property type="match status" value="1"/>
</dbReference>
<dbReference type="KEGG" id="bmei:Spa11_08450"/>
<dbReference type="Proteomes" id="UP000316426">
    <property type="component" value="Chromosome"/>
</dbReference>
<dbReference type="InterPro" id="IPR008538">
    <property type="entry name" value="Uma2"/>
</dbReference>
<dbReference type="Gene3D" id="3.90.1570.10">
    <property type="entry name" value="tt1808, chain A"/>
    <property type="match status" value="1"/>
</dbReference>
<dbReference type="CDD" id="cd06260">
    <property type="entry name" value="DUF820-like"/>
    <property type="match status" value="1"/>
</dbReference>
<gene>
    <name evidence="2" type="ORF">Spa11_08450</name>
</gene>
<keyword evidence="3" id="KW-1185">Reference proteome</keyword>
<proteinExistence type="predicted"/>
<evidence type="ECO:0000313" key="2">
    <source>
        <dbReference type="EMBL" id="QDV72664.1"/>
    </source>
</evidence>
<dbReference type="InterPro" id="IPR012296">
    <property type="entry name" value="Nuclease_put_TT1808"/>
</dbReference>
<dbReference type="InterPro" id="IPR011335">
    <property type="entry name" value="Restrct_endonuc-II-like"/>
</dbReference>